<evidence type="ECO:0000256" key="8">
    <source>
        <dbReference type="ARBA" id="ARBA00023212"/>
    </source>
</evidence>
<proteinExistence type="predicted"/>
<feature type="domain" description="Death" evidence="11">
    <location>
        <begin position="1478"/>
        <end position="1562"/>
    </location>
</feature>
<dbReference type="SUPFAM" id="SSF47986">
    <property type="entry name" value="DEATH domain"/>
    <property type="match status" value="1"/>
</dbReference>
<dbReference type="InterPro" id="IPR002110">
    <property type="entry name" value="Ankyrin_rpt"/>
</dbReference>
<feature type="repeat" description="ANK" evidence="9">
    <location>
        <begin position="775"/>
        <end position="807"/>
    </location>
</feature>
<dbReference type="InterPro" id="IPR000488">
    <property type="entry name" value="Death_dom"/>
</dbReference>
<keyword evidence="7" id="KW-0472">Membrane</keyword>
<evidence type="ECO:0000256" key="7">
    <source>
        <dbReference type="ARBA" id="ARBA00023136"/>
    </source>
</evidence>
<feature type="repeat" description="ANK" evidence="9">
    <location>
        <begin position="610"/>
        <end position="642"/>
    </location>
</feature>
<organism evidence="13 14">
    <name type="scientific">Mesocricetus auratus</name>
    <name type="common">Golden hamster</name>
    <dbReference type="NCBI Taxonomy" id="10036"/>
    <lineage>
        <taxon>Eukaryota</taxon>
        <taxon>Metazoa</taxon>
        <taxon>Chordata</taxon>
        <taxon>Craniata</taxon>
        <taxon>Vertebrata</taxon>
        <taxon>Euteleostomi</taxon>
        <taxon>Mammalia</taxon>
        <taxon>Eutheria</taxon>
        <taxon>Euarchontoglires</taxon>
        <taxon>Glires</taxon>
        <taxon>Rodentia</taxon>
        <taxon>Myomorpha</taxon>
        <taxon>Muroidea</taxon>
        <taxon>Cricetidae</taxon>
        <taxon>Cricetinae</taxon>
        <taxon>Mesocricetus</taxon>
    </lineage>
</organism>
<feature type="repeat" description="ANK" evidence="9">
    <location>
        <begin position="742"/>
        <end position="774"/>
    </location>
</feature>
<dbReference type="Pfam" id="PF17809">
    <property type="entry name" value="UPA_2"/>
    <property type="match status" value="1"/>
</dbReference>
<feature type="repeat" description="ANK" evidence="9">
    <location>
        <begin position="478"/>
        <end position="510"/>
    </location>
</feature>
<evidence type="ECO:0000256" key="5">
    <source>
        <dbReference type="ARBA" id="ARBA00022737"/>
    </source>
</evidence>
<feature type="repeat" description="ANK" evidence="9">
    <location>
        <begin position="144"/>
        <end position="176"/>
    </location>
</feature>
<dbReference type="PROSITE" id="PS50088">
    <property type="entry name" value="ANK_REPEAT"/>
    <property type="match status" value="20"/>
</dbReference>
<evidence type="ECO:0000256" key="4">
    <source>
        <dbReference type="ARBA" id="ARBA00022553"/>
    </source>
</evidence>
<evidence type="ECO:0000313" key="14">
    <source>
        <dbReference type="RefSeq" id="XP_040607799.1"/>
    </source>
</evidence>
<dbReference type="InterPro" id="IPR036770">
    <property type="entry name" value="Ankyrin_rpt-contain_sf"/>
</dbReference>
<dbReference type="InterPro" id="IPR011029">
    <property type="entry name" value="DEATH-like_dom_sf"/>
</dbReference>
<accession>A0ABM2XZ50</accession>
<keyword evidence="3" id="KW-0963">Cytoplasm</keyword>
<evidence type="ECO:0000256" key="3">
    <source>
        <dbReference type="ARBA" id="ARBA00022490"/>
    </source>
</evidence>
<evidence type="ECO:0000259" key="12">
    <source>
        <dbReference type="PROSITE" id="PS51145"/>
    </source>
</evidence>
<dbReference type="PROSITE" id="PS50017">
    <property type="entry name" value="DEATH_DOMAIN"/>
    <property type="match status" value="1"/>
</dbReference>
<dbReference type="RefSeq" id="XP_040607799.1">
    <property type="nucleotide sequence ID" value="XM_040751865.1"/>
</dbReference>
<dbReference type="PROSITE" id="PS50297">
    <property type="entry name" value="ANK_REP_REGION"/>
    <property type="match status" value="20"/>
</dbReference>
<feature type="compositionally biased region" description="Basic and acidic residues" evidence="10">
    <location>
        <begin position="1601"/>
        <end position="1616"/>
    </location>
</feature>
<dbReference type="Gene3D" id="2.60.220.30">
    <property type="match status" value="2"/>
</dbReference>
<feature type="repeat" description="ANK" evidence="9">
    <location>
        <begin position="280"/>
        <end position="312"/>
    </location>
</feature>
<dbReference type="SMART" id="SM00248">
    <property type="entry name" value="ANK"/>
    <property type="match status" value="23"/>
</dbReference>
<feature type="domain" description="ZU5" evidence="12">
    <location>
        <begin position="1152"/>
        <end position="1298"/>
    </location>
</feature>
<dbReference type="PANTHER" id="PTHR24123">
    <property type="entry name" value="ANKYRIN REPEAT-CONTAINING"/>
    <property type="match status" value="1"/>
</dbReference>
<evidence type="ECO:0000256" key="10">
    <source>
        <dbReference type="SAM" id="MobiDB-lite"/>
    </source>
</evidence>
<evidence type="ECO:0000259" key="11">
    <source>
        <dbReference type="PROSITE" id="PS50017"/>
    </source>
</evidence>
<evidence type="ECO:0000256" key="6">
    <source>
        <dbReference type="ARBA" id="ARBA00023043"/>
    </source>
</evidence>
<feature type="region of interest" description="Disordered" evidence="10">
    <location>
        <begin position="1599"/>
        <end position="1622"/>
    </location>
</feature>
<feature type="repeat" description="ANK" evidence="9">
    <location>
        <begin position="544"/>
        <end position="576"/>
    </location>
</feature>
<name>A0ABM2XZ50_MESAU</name>
<dbReference type="Gene3D" id="2.60.40.2660">
    <property type="match status" value="1"/>
</dbReference>
<protein>
    <submittedName>
        <fullName evidence="14">Ankyrin-2 isoform X38</fullName>
    </submittedName>
</protein>
<reference evidence="14" key="1">
    <citation type="submission" date="2025-08" db="UniProtKB">
        <authorList>
            <consortium name="RefSeq"/>
        </authorList>
    </citation>
    <scope>IDENTIFICATION</scope>
    <source>
        <tissue evidence="14">Liver</tissue>
    </source>
</reference>
<dbReference type="Pfam" id="PF00531">
    <property type="entry name" value="Death"/>
    <property type="match status" value="1"/>
</dbReference>
<feature type="repeat" description="ANK" evidence="9">
    <location>
        <begin position="577"/>
        <end position="609"/>
    </location>
</feature>
<feature type="compositionally biased region" description="Basic and acidic residues" evidence="10">
    <location>
        <begin position="10"/>
        <end position="45"/>
    </location>
</feature>
<feature type="repeat" description="ANK" evidence="9">
    <location>
        <begin position="111"/>
        <end position="143"/>
    </location>
</feature>
<feature type="repeat" description="ANK" evidence="9">
    <location>
        <begin position="313"/>
        <end position="345"/>
    </location>
</feature>
<feature type="region of interest" description="Disordered" evidence="10">
    <location>
        <begin position="1453"/>
        <end position="1475"/>
    </location>
</feature>
<dbReference type="Gene3D" id="1.25.40.20">
    <property type="entry name" value="Ankyrin repeat-containing domain"/>
    <property type="match status" value="3"/>
</dbReference>
<evidence type="ECO:0000256" key="1">
    <source>
        <dbReference type="ARBA" id="ARBA00004245"/>
    </source>
</evidence>
<feature type="domain" description="ZU5" evidence="12">
    <location>
        <begin position="995"/>
        <end position="1150"/>
    </location>
</feature>
<dbReference type="PRINTS" id="PR01415">
    <property type="entry name" value="ANKYRIN"/>
</dbReference>
<feature type="region of interest" description="Disordered" evidence="10">
    <location>
        <begin position="1"/>
        <end position="46"/>
    </location>
</feature>
<feature type="repeat" description="ANK" evidence="9">
    <location>
        <begin position="346"/>
        <end position="378"/>
    </location>
</feature>
<dbReference type="Pfam" id="PF12796">
    <property type="entry name" value="Ank_2"/>
    <property type="match status" value="5"/>
</dbReference>
<dbReference type="GeneID" id="101833016"/>
<comment type="subcellular location">
    <subcellularLocation>
        <location evidence="1">Cytoplasm</location>
        <location evidence="1">Cytoskeleton</location>
    </subcellularLocation>
    <subcellularLocation>
        <location evidence="2">Membrane</location>
    </subcellularLocation>
</comment>
<sequence>MAHAAASIKKVREAELDEKEKNLERERKKQRKIPRDRMERKRKSDSNASFLRAARAGNLDKVVEYLKGGIDINTCNQNGLNALHLAAKEGHVGLVQELLGRGSSVDSATKKGNTALHIASLAGQAEVVKVLVKEGANINAQSQNGFTPLYMAAQENHIDVVKYLLENGANQSTATEDGFTPLAVALQQGHNQAVAILLENDTKGKVRLPALHIAARKDDTKSAALLLQNDHNADVQSKMMVNRTTESGFTPLHIAAHYGNVNVATLLLNRGAAVDFTARNGITPLHVASKRGNTNMVKLLLDRGGQIDAKTRDGLTPLHCAARSGHDHVVELLLERGAPLLARTKNGLSPLHMAAQGDHVECVKHLLQHKAPVDDVTLDYLTALHVAAHCGHYRVTKLLLDKRANPNARALNGFTPLHIACKKNRIKVMELLVKYGASIQAITESGLTPIHVAAFMGHLNIVLLLLQNGASPDVTNIRGETALHMAARAGQVEVVRCLLRNGALVDARAREEQTPLHIASRLGKTEIVQLLLQHMAHPDAATTNGYTPLHISAREGQVDVASVLLEAGAAHSLATKKGFTPLHVAAKYGSLDVAKLLLQRRAAADSAGKNGLTPLHVAAHYDNQKVALLLLEKGASPHATAKNGYTPLHIAAKKNQMQIASTLLNYGAETNTVTKQGVTPLHLASQEGHTDMVTLLLEKGANIHMSTKSGLTSLHLAAQEDKVNVADILTKHGADQDASTKLGYTPLIVACHYGNVKMVNFLLKQGANVNAKTKNGYTPLHQAAQQGHTHIINVLLQHGAKPNATTANGNTALAIAKRLGYISVVDTLKVVTEEVTTTTTTITEKHKLNVPETMTEVLDVSDEEGDDTMTGDGGEYLRPEDLKELGDDSLPSSQFLDGMNYLRYSLEGGRSDSLRSFSSDRSHTLSHASYLRDSAMIDDTVVIPGHQVSALAKEAERNCYRLSWGTENLDNVALSSSPIHSGRTSPCLDRDNSSFLVSFMVDARGGAMRGCRHNGLRIIIPPRKCTAPTRVTCRLVKRHRLATMPPMVEGEGLASRLVEVGPSGAQFLGPVIVEIPHFAALRGKERELVVLRSENGDSWKEHFCDYTEDELNEILNGMDEVLDSPEDLEKKRICRIITRDFPQYFAVVSRIKQDSNLIGPEGGVLSSTVVSQVQAVFPEGALTKRIRVGLQAQPMHSELVKKILGNKATFSPIVTLEPRRRKFHKPITMTIPVPKASSDVMLNGFGGDAPTLRLLCSITGGTTPAQWEDITGTTPLTFVNECVSFTTNVSARFWLIDCRQIQESVSFASQVYREIICVPYMAKFVVFAKSHDPIEARLRCFCMTDDKVDKTLEQQENFSEVARSRDVEVLEGKPIYVDCFGNLVPLTKSGQHHIFSFFAFKENRLPLFVKVRDTTQEPCGRLSFMKEPKSTRGLVHQAICNLNITLPIYAKESESDQEQEEEIGMTSEKNPQDDQERIEERLAYIADHLGFSWTELARELDFTEEQIHQIRIENPNSLQDQSHALLKYWLERDGKHATDTILIECLTKINRMDIVHLLETNTEPLQERMGRSYAEMEQTIVLDHSEGFSVLQEELCAAQHKQKEEQATSKESESSDHPPVVSEEDISVGYSTFQDCIPKTEGDSPAATLSPQMHPETAQQDFSGKMQDQQEYYVTTPGAEGAETQKATAVPDSLCKTPEDISTPPEEAKSCLQTPVTSEHGSPIVQEPEEVPEPKEERSPRKTSLVIVESADDQAQVLERPDSDTAFQKGDDMPEIPPETVTEEEYVDENGHTVVKKVTRKIIRRYVSSDGMEQEEITMQGTPQEPVNIEDGDSYSKVIKRVVLKSDTQQSEVCLSEPSILSSTSQFQAEPVEGRRVSKVVKTTVVHGERMEKSLGDSSLATDLPSAKDDFEEALGYTGSHMKVHFPSLVENEILKEDGSIIKRTTMSKASTQKRAVVKDQQGKCINLEHLEDVPGALDQDDLQRDLQQLLRHFCKENTKQEAQ</sequence>
<feature type="repeat" description="ANK" evidence="9">
    <location>
        <begin position="643"/>
        <end position="675"/>
    </location>
</feature>
<keyword evidence="5" id="KW-0677">Repeat</keyword>
<feature type="repeat" description="ANK" evidence="9">
    <location>
        <begin position="247"/>
        <end position="279"/>
    </location>
</feature>
<feature type="compositionally biased region" description="Polar residues" evidence="10">
    <location>
        <begin position="1647"/>
        <end position="1673"/>
    </location>
</feature>
<evidence type="ECO:0000256" key="2">
    <source>
        <dbReference type="ARBA" id="ARBA00004370"/>
    </source>
</evidence>
<dbReference type="Pfam" id="PF00023">
    <property type="entry name" value="Ank"/>
    <property type="match status" value="4"/>
</dbReference>
<feature type="compositionally biased region" description="Polar residues" evidence="10">
    <location>
        <begin position="1711"/>
        <end position="1720"/>
    </location>
</feature>
<feature type="repeat" description="ANK" evidence="9">
    <location>
        <begin position="379"/>
        <end position="411"/>
    </location>
</feature>
<dbReference type="PROSITE" id="PS51145">
    <property type="entry name" value="ZU5"/>
    <property type="match status" value="2"/>
</dbReference>
<feature type="region of interest" description="Disordered" evidence="10">
    <location>
        <begin position="1634"/>
        <end position="1779"/>
    </location>
</feature>
<keyword evidence="13" id="KW-1185">Reference proteome</keyword>
<dbReference type="Gene3D" id="1.10.533.10">
    <property type="entry name" value="Death Domain, Fas"/>
    <property type="match status" value="1"/>
</dbReference>
<dbReference type="Proteomes" id="UP000886700">
    <property type="component" value="Unplaced"/>
</dbReference>
<evidence type="ECO:0000313" key="13">
    <source>
        <dbReference type="Proteomes" id="UP000886700"/>
    </source>
</evidence>
<feature type="repeat" description="ANK" evidence="9">
    <location>
        <begin position="709"/>
        <end position="741"/>
    </location>
</feature>
<keyword evidence="4" id="KW-0597">Phosphoprotein</keyword>
<dbReference type="SUPFAM" id="SSF48403">
    <property type="entry name" value="Ankyrin repeat"/>
    <property type="match status" value="3"/>
</dbReference>
<feature type="repeat" description="ANK" evidence="9">
    <location>
        <begin position="676"/>
        <end position="708"/>
    </location>
</feature>
<dbReference type="PANTHER" id="PTHR24123:SF49">
    <property type="entry name" value="ANKYRIN-2-LIKE ISOFORM X1"/>
    <property type="match status" value="1"/>
</dbReference>
<gene>
    <name evidence="14" type="primary">Ank2</name>
</gene>
<evidence type="ECO:0000256" key="9">
    <source>
        <dbReference type="PROSITE-ProRule" id="PRU00023"/>
    </source>
</evidence>
<dbReference type="SMART" id="SM00218">
    <property type="entry name" value="ZU5"/>
    <property type="match status" value="1"/>
</dbReference>
<keyword evidence="8" id="KW-0206">Cytoskeleton</keyword>
<dbReference type="InterPro" id="IPR040745">
    <property type="entry name" value="Ankyrin_UPA"/>
</dbReference>
<dbReference type="Pfam" id="PF00791">
    <property type="entry name" value="ZU5"/>
    <property type="match status" value="2"/>
</dbReference>
<dbReference type="CDD" id="cd08804">
    <property type="entry name" value="Death_ank2"/>
    <property type="match status" value="1"/>
</dbReference>
<feature type="repeat" description="ANK" evidence="9">
    <location>
        <begin position="78"/>
        <end position="110"/>
    </location>
</feature>
<feature type="repeat" description="ANK" evidence="9">
    <location>
        <begin position="412"/>
        <end position="444"/>
    </location>
</feature>
<dbReference type="InterPro" id="IPR051165">
    <property type="entry name" value="Multifunctional_ANK_Repeat"/>
</dbReference>
<dbReference type="InterPro" id="IPR000906">
    <property type="entry name" value="ZU5_dom"/>
</dbReference>
<keyword evidence="6 9" id="KW-0040">ANK repeat</keyword>
<dbReference type="Pfam" id="PF13637">
    <property type="entry name" value="Ank_4"/>
    <property type="match status" value="2"/>
</dbReference>
<feature type="repeat" description="ANK" evidence="9">
    <location>
        <begin position="511"/>
        <end position="543"/>
    </location>
</feature>
<feature type="repeat" description="ANK" evidence="9">
    <location>
        <begin position="445"/>
        <end position="477"/>
    </location>
</feature>
<dbReference type="SMART" id="SM00005">
    <property type="entry name" value="DEATH"/>
    <property type="match status" value="1"/>
</dbReference>